<organism evidence="2 3">
    <name type="scientific">Symbiodinium microadriaticum</name>
    <name type="common">Dinoflagellate</name>
    <name type="synonym">Zooxanthella microadriatica</name>
    <dbReference type="NCBI Taxonomy" id="2951"/>
    <lineage>
        <taxon>Eukaryota</taxon>
        <taxon>Sar</taxon>
        <taxon>Alveolata</taxon>
        <taxon>Dinophyceae</taxon>
        <taxon>Suessiales</taxon>
        <taxon>Symbiodiniaceae</taxon>
        <taxon>Symbiodinium</taxon>
    </lineage>
</organism>
<gene>
    <name evidence="2" type="ORF">AK812_SmicGene36672</name>
</gene>
<dbReference type="AlphaFoldDB" id="A0A1Q9CIA4"/>
<protein>
    <submittedName>
        <fullName evidence="2">Uncharacterized protein</fullName>
    </submittedName>
</protein>
<dbReference type="Proteomes" id="UP000186817">
    <property type="component" value="Unassembled WGS sequence"/>
</dbReference>
<proteinExistence type="predicted"/>
<feature type="compositionally biased region" description="Basic and acidic residues" evidence="1">
    <location>
        <begin position="70"/>
        <end position="87"/>
    </location>
</feature>
<keyword evidence="3" id="KW-1185">Reference proteome</keyword>
<evidence type="ECO:0000313" key="2">
    <source>
        <dbReference type="EMBL" id="OLP82658.1"/>
    </source>
</evidence>
<reference evidence="2 3" key="1">
    <citation type="submission" date="2016-02" db="EMBL/GenBank/DDBJ databases">
        <title>Genome analysis of coral dinoflagellate symbionts highlights evolutionary adaptations to a symbiotic lifestyle.</title>
        <authorList>
            <person name="Aranda M."/>
            <person name="Li Y."/>
            <person name="Liew Y.J."/>
            <person name="Baumgarten S."/>
            <person name="Simakov O."/>
            <person name="Wilson M."/>
            <person name="Piel J."/>
            <person name="Ashoor H."/>
            <person name="Bougouffa S."/>
            <person name="Bajic V.B."/>
            <person name="Ryu T."/>
            <person name="Ravasi T."/>
            <person name="Bayer T."/>
            <person name="Micklem G."/>
            <person name="Kim H."/>
            <person name="Bhak J."/>
            <person name="Lajeunesse T.C."/>
            <person name="Voolstra C.R."/>
        </authorList>
    </citation>
    <scope>NUCLEOTIDE SEQUENCE [LARGE SCALE GENOMIC DNA]</scope>
    <source>
        <strain evidence="2 3">CCMP2467</strain>
    </source>
</reference>
<evidence type="ECO:0000256" key="1">
    <source>
        <dbReference type="SAM" id="MobiDB-lite"/>
    </source>
</evidence>
<name>A0A1Q9CIA4_SYMMI</name>
<evidence type="ECO:0000313" key="3">
    <source>
        <dbReference type="Proteomes" id="UP000186817"/>
    </source>
</evidence>
<dbReference type="EMBL" id="LSRX01001175">
    <property type="protein sequence ID" value="OLP82658.1"/>
    <property type="molecule type" value="Genomic_DNA"/>
</dbReference>
<sequence length="111" mass="12314">MTSKWPRGVFRVQWCYAGGNCDSMLGRAVASGGKLLFSKELPVQLPVTHSLLLLKGMAWAQAFTERLQHTEAAEESKNRAGEEEAGKGCEVLTQHPVETQSDCRQQFYMPA</sequence>
<accession>A0A1Q9CIA4</accession>
<comment type="caution">
    <text evidence="2">The sequence shown here is derived from an EMBL/GenBank/DDBJ whole genome shotgun (WGS) entry which is preliminary data.</text>
</comment>
<feature type="region of interest" description="Disordered" evidence="1">
    <location>
        <begin position="70"/>
        <end position="91"/>
    </location>
</feature>